<name>A0A1M7I7C6_9FLAO</name>
<organism evidence="1 2">
    <name type="scientific">Flavobacterium saccharophilum</name>
    <dbReference type="NCBI Taxonomy" id="29534"/>
    <lineage>
        <taxon>Bacteria</taxon>
        <taxon>Pseudomonadati</taxon>
        <taxon>Bacteroidota</taxon>
        <taxon>Flavobacteriia</taxon>
        <taxon>Flavobacteriales</taxon>
        <taxon>Flavobacteriaceae</taxon>
        <taxon>Flavobacterium</taxon>
    </lineage>
</organism>
<proteinExistence type="predicted"/>
<accession>A0A1M7I7C6</accession>
<reference evidence="2" key="1">
    <citation type="submission" date="2016-11" db="EMBL/GenBank/DDBJ databases">
        <authorList>
            <person name="Varghese N."/>
            <person name="Submissions S."/>
        </authorList>
    </citation>
    <scope>NUCLEOTIDE SEQUENCE [LARGE SCALE GENOMIC DNA]</scope>
    <source>
        <strain evidence="2">DSM 1811</strain>
    </source>
</reference>
<evidence type="ECO:0000313" key="2">
    <source>
        <dbReference type="Proteomes" id="UP000184121"/>
    </source>
</evidence>
<sequence>MKNRLLPLFVVLGTYSAYSQVGIGTLSPKTS</sequence>
<dbReference type="Proteomes" id="UP000184121">
    <property type="component" value="Unassembled WGS sequence"/>
</dbReference>
<evidence type="ECO:0000313" key="1">
    <source>
        <dbReference type="EMBL" id="SHM36347.1"/>
    </source>
</evidence>
<dbReference type="AlphaFoldDB" id="A0A1M7I7C6"/>
<protein>
    <submittedName>
        <fullName evidence="1">Uncharacterized protein</fullName>
    </submittedName>
</protein>
<gene>
    <name evidence="1" type="ORF">SAMN05444366_3034</name>
</gene>
<dbReference type="EMBL" id="FRBY01000004">
    <property type="protein sequence ID" value="SHM36347.1"/>
    <property type="molecule type" value="Genomic_DNA"/>
</dbReference>
<keyword evidence="2" id="KW-1185">Reference proteome</keyword>